<dbReference type="KEGG" id="nmk:CHR53_01795"/>
<protein>
    <submittedName>
        <fullName evidence="1">Uncharacterized protein</fullName>
    </submittedName>
</protein>
<reference evidence="1 2" key="1">
    <citation type="submission" date="2017-07" db="EMBL/GenBank/DDBJ databases">
        <title>The complete genome sequence of Bacillus mesonae strain H20-5, an efficient strain improving plant abiotic stress resistance.</title>
        <authorList>
            <person name="Kim S.Y."/>
            <person name="Song H."/>
            <person name="Sang M.K."/>
            <person name="Weon H.-Y."/>
            <person name="Song J."/>
        </authorList>
    </citation>
    <scope>NUCLEOTIDE SEQUENCE [LARGE SCALE GENOMIC DNA]</scope>
    <source>
        <strain evidence="1 2">H20-5</strain>
    </source>
</reference>
<sequence>MQIEKLIETLKAEEAKSPNKKKFLREFKRLAIQHCVEIGCKNPETLYILNYILKQWGKETVTIGCVRHHVKNIK</sequence>
<dbReference type="RefSeq" id="WP_127484612.1">
    <property type="nucleotide sequence ID" value="NZ_CP022572.1"/>
</dbReference>
<dbReference type="AlphaFoldDB" id="A0A3Q9QQV8"/>
<evidence type="ECO:0000313" key="1">
    <source>
        <dbReference type="EMBL" id="AZU60098.1"/>
    </source>
</evidence>
<keyword evidence="2" id="KW-1185">Reference proteome</keyword>
<dbReference type="EMBL" id="CP022572">
    <property type="protein sequence ID" value="AZU60098.1"/>
    <property type="molecule type" value="Genomic_DNA"/>
</dbReference>
<accession>A0A3Q9QQV8</accession>
<dbReference type="Proteomes" id="UP000282892">
    <property type="component" value="Chromosome"/>
</dbReference>
<proteinExistence type="predicted"/>
<evidence type="ECO:0000313" key="2">
    <source>
        <dbReference type="Proteomes" id="UP000282892"/>
    </source>
</evidence>
<organism evidence="1 2">
    <name type="scientific">Neobacillus mesonae</name>
    <dbReference type="NCBI Taxonomy" id="1193713"/>
    <lineage>
        <taxon>Bacteria</taxon>
        <taxon>Bacillati</taxon>
        <taxon>Bacillota</taxon>
        <taxon>Bacilli</taxon>
        <taxon>Bacillales</taxon>
        <taxon>Bacillaceae</taxon>
        <taxon>Neobacillus</taxon>
    </lineage>
</organism>
<gene>
    <name evidence="1" type="ORF">CHR53_01795</name>
</gene>
<name>A0A3Q9QQV8_9BACI</name>